<feature type="domain" description="Carbohydrate kinase PfkB" evidence="7">
    <location>
        <begin position="13"/>
        <end position="305"/>
    </location>
</feature>
<dbReference type="EMBL" id="PKOZ01000001">
    <property type="protein sequence ID" value="PQD96660.1"/>
    <property type="molecule type" value="Genomic_DNA"/>
</dbReference>
<keyword evidence="2 6" id="KW-0808">Transferase</keyword>
<dbReference type="FunFam" id="3.40.1190.20:FF:000001">
    <property type="entry name" value="Phosphofructokinase"/>
    <property type="match status" value="1"/>
</dbReference>
<dbReference type="PIRSF" id="PIRSF000535">
    <property type="entry name" value="1PFK/6PFK/LacC"/>
    <property type="match status" value="1"/>
</dbReference>
<dbReference type="PANTHER" id="PTHR46566:SF5">
    <property type="entry name" value="1-PHOSPHOFRUCTOKINASE"/>
    <property type="match status" value="1"/>
</dbReference>
<proteinExistence type="inferred from homology"/>
<dbReference type="CDD" id="cd01164">
    <property type="entry name" value="FruK_PfkB_like"/>
    <property type="match status" value="1"/>
</dbReference>
<dbReference type="GO" id="GO:0005829">
    <property type="term" value="C:cytosol"/>
    <property type="evidence" value="ECO:0007669"/>
    <property type="project" value="TreeGrafter"/>
</dbReference>
<dbReference type="GO" id="GO:0009024">
    <property type="term" value="F:tagatose-6-phosphate kinase activity"/>
    <property type="evidence" value="ECO:0007669"/>
    <property type="project" value="UniProtKB-EC"/>
</dbReference>
<dbReference type="InterPro" id="IPR029056">
    <property type="entry name" value="Ribokinase-like"/>
</dbReference>
<comment type="similarity">
    <text evidence="6">Belongs to the carbohydrate kinase PfkB family. LacC subfamily.</text>
</comment>
<dbReference type="NCBIfam" id="TIGR03168">
    <property type="entry name" value="1-PFK"/>
    <property type="match status" value="1"/>
</dbReference>
<evidence type="ECO:0000313" key="8">
    <source>
        <dbReference type="EMBL" id="PQD96660.1"/>
    </source>
</evidence>
<name>A0A2S7N3X0_9BACI</name>
<organism evidence="8 9">
    <name type="scientific">Pradoshia eiseniae</name>
    <dbReference type="NCBI Taxonomy" id="2064768"/>
    <lineage>
        <taxon>Bacteria</taxon>
        <taxon>Bacillati</taxon>
        <taxon>Bacillota</taxon>
        <taxon>Bacilli</taxon>
        <taxon>Bacillales</taxon>
        <taxon>Bacillaceae</taxon>
        <taxon>Pradoshia</taxon>
    </lineage>
</organism>
<dbReference type="InterPro" id="IPR011611">
    <property type="entry name" value="PfkB_dom"/>
</dbReference>
<evidence type="ECO:0000256" key="1">
    <source>
        <dbReference type="ARBA" id="ARBA00005380"/>
    </source>
</evidence>
<dbReference type="GO" id="GO:0044281">
    <property type="term" value="P:small molecule metabolic process"/>
    <property type="evidence" value="ECO:0007669"/>
    <property type="project" value="UniProtKB-ARBA"/>
</dbReference>
<keyword evidence="4 8" id="KW-0418">Kinase</keyword>
<dbReference type="InterPro" id="IPR017583">
    <property type="entry name" value="Tagatose/fructose_Pkinase"/>
</dbReference>
<keyword evidence="3 6" id="KW-0547">Nucleotide-binding</keyword>
<dbReference type="GO" id="GO:2001059">
    <property type="term" value="P:D-tagatose 6-phosphate catabolic process"/>
    <property type="evidence" value="ECO:0007669"/>
    <property type="project" value="UniProtKB-UniPathway"/>
</dbReference>
<keyword evidence="6" id="KW-0423">Lactose metabolism</keyword>
<dbReference type="GO" id="GO:0016052">
    <property type="term" value="P:carbohydrate catabolic process"/>
    <property type="evidence" value="ECO:0007669"/>
    <property type="project" value="UniProtKB-ARBA"/>
</dbReference>
<dbReference type="OrthoDB" id="9801219at2"/>
<dbReference type="Proteomes" id="UP000239663">
    <property type="component" value="Unassembled WGS sequence"/>
</dbReference>
<keyword evidence="9" id="KW-1185">Reference proteome</keyword>
<dbReference type="AlphaFoldDB" id="A0A2S7N3X0"/>
<dbReference type="RefSeq" id="WP_104847757.1">
    <property type="nucleotide sequence ID" value="NZ_PKOZ01000001.1"/>
</dbReference>
<evidence type="ECO:0000256" key="6">
    <source>
        <dbReference type="PIRNR" id="PIRNR000535"/>
    </source>
</evidence>
<comment type="caution">
    <text evidence="8">The sequence shown here is derived from an EMBL/GenBank/DDBJ whole genome shotgun (WGS) entry which is preliminary data.</text>
</comment>
<dbReference type="PANTHER" id="PTHR46566">
    <property type="entry name" value="1-PHOSPHOFRUCTOKINASE-RELATED"/>
    <property type="match status" value="1"/>
</dbReference>
<reference evidence="8 9" key="1">
    <citation type="submission" date="2017-12" db="EMBL/GenBank/DDBJ databases">
        <title>Taxonomic description and draft genome of Pradoshia cofamensis Gen. nov., sp. nov., a thermotolerant bacillale isolated from anterior gut of earthworm Eisenia fetida.</title>
        <authorList>
            <person name="Saha T."/>
            <person name="Chakraborty R."/>
        </authorList>
    </citation>
    <scope>NUCLEOTIDE SEQUENCE [LARGE SCALE GENOMIC DNA]</scope>
    <source>
        <strain evidence="8 9">EAG3</strain>
    </source>
</reference>
<sequence>MAKPKLITVTLNPAVDTAYQLDKLKIGKSTRTKNPLKSAGGKGLNVTRVATLLGEDITATGFLGGSNGAFIRDQLQQLGVTDEFIQVQGETRQCLSFIDSEKNQTEILEEGPCISECEAKLFEEKIAELLKDASEASGGQEAGCSAVLAVSGSLPKGFVSGLYRMILAEAKKSGVKVILDTSGQALIDCIEDGPYLIKPNLQELEQVLGYRCQNEDEIWSAMEKLQEKGIKVVIVSDGENGSLVLYEDKHYRVSTAKIEAASAVGSGDSFIAGFAAGMVRGYSIEQTLVLASACGAANAMEERTGYINLDTVGALIEKITVDMVK</sequence>
<dbReference type="Gene3D" id="3.40.1190.20">
    <property type="match status" value="1"/>
</dbReference>
<dbReference type="EC" id="2.7.1.144" evidence="6"/>
<evidence type="ECO:0000313" key="9">
    <source>
        <dbReference type="Proteomes" id="UP000239663"/>
    </source>
</evidence>
<dbReference type="SUPFAM" id="SSF53613">
    <property type="entry name" value="Ribokinase-like"/>
    <property type="match status" value="1"/>
</dbReference>
<dbReference type="GO" id="GO:0005524">
    <property type="term" value="F:ATP binding"/>
    <property type="evidence" value="ECO:0007669"/>
    <property type="project" value="UniProtKB-KW"/>
</dbReference>
<dbReference type="Pfam" id="PF00294">
    <property type="entry name" value="PfkB"/>
    <property type="match status" value="1"/>
</dbReference>
<keyword evidence="5 6" id="KW-0067">ATP-binding</keyword>
<comment type="similarity">
    <text evidence="1">Belongs to the carbohydrate kinase pfkB family.</text>
</comment>
<comment type="pathway">
    <text evidence="6">Carbohydrate metabolism; D-tagatose 6-phosphate degradation; D-glyceraldehyde 3-phosphate and glycerone phosphate from D-tagatose 6-phosphate: step 1/2.</text>
</comment>
<comment type="catalytic activity">
    <reaction evidence="6">
        <text>D-tagatofuranose 6-phosphate + ATP = D-tagatofuranose 1,6-bisphosphate + ADP + H(+)</text>
        <dbReference type="Rhea" id="RHEA:12420"/>
        <dbReference type="ChEBI" id="CHEBI:15378"/>
        <dbReference type="ChEBI" id="CHEBI:30616"/>
        <dbReference type="ChEBI" id="CHEBI:58694"/>
        <dbReference type="ChEBI" id="CHEBI:58695"/>
        <dbReference type="ChEBI" id="CHEBI:456216"/>
        <dbReference type="EC" id="2.7.1.144"/>
    </reaction>
</comment>
<gene>
    <name evidence="8" type="ORF">CYL18_01840</name>
</gene>
<dbReference type="GO" id="GO:0008443">
    <property type="term" value="F:phosphofructokinase activity"/>
    <property type="evidence" value="ECO:0007669"/>
    <property type="project" value="TreeGrafter"/>
</dbReference>
<evidence type="ECO:0000256" key="3">
    <source>
        <dbReference type="ARBA" id="ARBA00022741"/>
    </source>
</evidence>
<dbReference type="GO" id="GO:0005988">
    <property type="term" value="P:lactose metabolic process"/>
    <property type="evidence" value="ECO:0007669"/>
    <property type="project" value="UniProtKB-KW"/>
</dbReference>
<evidence type="ECO:0000256" key="5">
    <source>
        <dbReference type="ARBA" id="ARBA00022840"/>
    </source>
</evidence>
<evidence type="ECO:0000259" key="7">
    <source>
        <dbReference type="Pfam" id="PF00294"/>
    </source>
</evidence>
<evidence type="ECO:0000256" key="4">
    <source>
        <dbReference type="ARBA" id="ARBA00022777"/>
    </source>
</evidence>
<accession>A0A2S7N3X0</accession>
<evidence type="ECO:0000256" key="2">
    <source>
        <dbReference type="ARBA" id="ARBA00022679"/>
    </source>
</evidence>
<dbReference type="UniPathway" id="UPA00704">
    <property type="reaction ID" value="UER00715"/>
</dbReference>
<protein>
    <recommendedName>
        <fullName evidence="6">Tagatose-6-phosphate kinase</fullName>
        <ecNumber evidence="6">2.7.1.144</ecNumber>
    </recommendedName>
</protein>